<dbReference type="InterPro" id="IPR049829">
    <property type="entry name" value="MptA/B-like"/>
</dbReference>
<evidence type="ECO:0008006" key="10">
    <source>
        <dbReference type="Google" id="ProtNLM"/>
    </source>
</evidence>
<evidence type="ECO:0000256" key="3">
    <source>
        <dbReference type="ARBA" id="ARBA00022679"/>
    </source>
</evidence>
<keyword evidence="3" id="KW-0808">Transferase</keyword>
<feature type="transmembrane region" description="Helical" evidence="8">
    <location>
        <begin position="390"/>
        <end position="411"/>
    </location>
</feature>
<organism evidence="9">
    <name type="scientific">uncultured Solirubrobacterales bacterium</name>
    <dbReference type="NCBI Taxonomy" id="768556"/>
    <lineage>
        <taxon>Bacteria</taxon>
        <taxon>Bacillati</taxon>
        <taxon>Actinomycetota</taxon>
        <taxon>Thermoleophilia</taxon>
        <taxon>Solirubrobacterales</taxon>
        <taxon>environmental samples</taxon>
    </lineage>
</organism>
<feature type="transmembrane region" description="Helical" evidence="8">
    <location>
        <begin position="219"/>
        <end position="252"/>
    </location>
</feature>
<dbReference type="NCBIfam" id="NF038066">
    <property type="entry name" value="MptB"/>
    <property type="match status" value="1"/>
</dbReference>
<evidence type="ECO:0000256" key="1">
    <source>
        <dbReference type="ARBA" id="ARBA00004141"/>
    </source>
</evidence>
<feature type="transmembrane region" description="Helical" evidence="8">
    <location>
        <begin position="75"/>
        <end position="94"/>
    </location>
</feature>
<feature type="transmembrane region" description="Helical" evidence="8">
    <location>
        <begin position="264"/>
        <end position="285"/>
    </location>
</feature>
<dbReference type="AlphaFoldDB" id="A0A6J4S8B5"/>
<reference evidence="9" key="1">
    <citation type="submission" date="2020-02" db="EMBL/GenBank/DDBJ databases">
        <authorList>
            <person name="Meier V. D."/>
        </authorList>
    </citation>
    <scope>NUCLEOTIDE SEQUENCE</scope>
    <source>
        <strain evidence="9">AVDCRST_MAG45</strain>
    </source>
</reference>
<comment type="subcellular location">
    <subcellularLocation>
        <location evidence="1">Membrane</location>
        <topology evidence="1">Multi-pass membrane protein</topology>
    </subcellularLocation>
</comment>
<evidence type="ECO:0000313" key="9">
    <source>
        <dbReference type="EMBL" id="CAA9491997.1"/>
    </source>
</evidence>
<keyword evidence="2" id="KW-0328">Glycosyltransferase</keyword>
<evidence type="ECO:0000256" key="6">
    <source>
        <dbReference type="ARBA" id="ARBA00023136"/>
    </source>
</evidence>
<feature type="transmembrane region" description="Helical" evidence="8">
    <location>
        <begin position="423"/>
        <end position="440"/>
    </location>
</feature>
<protein>
    <recommendedName>
        <fullName evidence="10">DUF2029 domain-containing protein</fullName>
    </recommendedName>
</protein>
<feature type="transmembrane region" description="Helical" evidence="8">
    <location>
        <begin position="359"/>
        <end position="378"/>
    </location>
</feature>
<feature type="transmembrane region" description="Helical" evidence="8">
    <location>
        <begin position="297"/>
        <end position="317"/>
    </location>
</feature>
<name>A0A6J4S8B5_9ACTN</name>
<evidence type="ECO:0000256" key="2">
    <source>
        <dbReference type="ARBA" id="ARBA00022676"/>
    </source>
</evidence>
<evidence type="ECO:0000256" key="4">
    <source>
        <dbReference type="ARBA" id="ARBA00022692"/>
    </source>
</evidence>
<accession>A0A6J4S8B5</accession>
<feature type="transmembrane region" description="Helical" evidence="8">
    <location>
        <begin position="186"/>
        <end position="207"/>
    </location>
</feature>
<gene>
    <name evidence="9" type="ORF">AVDCRST_MAG45-801</name>
</gene>
<dbReference type="GO" id="GO:0005886">
    <property type="term" value="C:plasma membrane"/>
    <property type="evidence" value="ECO:0007669"/>
    <property type="project" value="UniProtKB-SubCell"/>
</dbReference>
<evidence type="ECO:0000256" key="5">
    <source>
        <dbReference type="ARBA" id="ARBA00022989"/>
    </source>
</evidence>
<keyword evidence="4 8" id="KW-0812">Transmembrane</keyword>
<dbReference type="EMBL" id="CADCVU010000069">
    <property type="protein sequence ID" value="CAA9491997.1"/>
    <property type="molecule type" value="Genomic_DNA"/>
</dbReference>
<proteinExistence type="inferred from homology"/>
<sequence length="442" mass="45330">MTALAARPTARVRRHARPGLLALLVLAVVYGALVLLAATPGSRLVPATAGGSPDWLLGPLRPLGLSAGSRSPAGPLFYAGLWLALLAYAVVIARAHEIPRAAAVTALAGLHLLFALAPPLLSQDAFSYLAYARLGAVHGLDPYLAAPASVPADAVFAFAGSKEASSVYGPPFTLATYALAEVSVPVGLWVLKATAAAASLGAVVLVWRAAARRGLDPRAAALVVGLNPALLVHVVGGAHNEALILLLTASALRAHARGREARGATLATAAAAVKASAALLVPFLIAGARRHRRAGAALAAVAVALGALLIGLGGFGAEAVGWLDAVRENQARTSSFSLPYKTAELLGALLPGERLDFRGPVRLVYAAAFAAVAGWLLVRTWRGADPVAMAGWATLALLVCSAWLVPWYVAWLVPLAALGRSRPLVTATLALTAWTLAIAIPW</sequence>
<dbReference type="GO" id="GO:0016758">
    <property type="term" value="F:hexosyltransferase activity"/>
    <property type="evidence" value="ECO:0007669"/>
    <property type="project" value="InterPro"/>
</dbReference>
<keyword evidence="6 8" id="KW-0472">Membrane</keyword>
<dbReference type="Pfam" id="PF26314">
    <property type="entry name" value="MptA_B_family"/>
    <property type="match status" value="1"/>
</dbReference>
<evidence type="ECO:0000256" key="7">
    <source>
        <dbReference type="ARBA" id="ARBA00043987"/>
    </source>
</evidence>
<evidence type="ECO:0000256" key="8">
    <source>
        <dbReference type="SAM" id="Phobius"/>
    </source>
</evidence>
<feature type="transmembrane region" description="Helical" evidence="8">
    <location>
        <begin position="101"/>
        <end position="121"/>
    </location>
</feature>
<keyword evidence="5 8" id="KW-1133">Transmembrane helix</keyword>
<comment type="similarity">
    <text evidence="7">Belongs to the MptA/B family.</text>
</comment>